<accession>A0A1R3I1Z8</accession>
<dbReference type="AlphaFoldDB" id="A0A1R3I1Z8"/>
<dbReference type="Proteomes" id="UP000187203">
    <property type="component" value="Unassembled WGS sequence"/>
</dbReference>
<dbReference type="EMBL" id="AWUE01019069">
    <property type="protein sequence ID" value="OMO76614.1"/>
    <property type="molecule type" value="Genomic_DNA"/>
</dbReference>
<organism evidence="2 3">
    <name type="scientific">Corchorus olitorius</name>
    <dbReference type="NCBI Taxonomy" id="93759"/>
    <lineage>
        <taxon>Eukaryota</taxon>
        <taxon>Viridiplantae</taxon>
        <taxon>Streptophyta</taxon>
        <taxon>Embryophyta</taxon>
        <taxon>Tracheophyta</taxon>
        <taxon>Spermatophyta</taxon>
        <taxon>Magnoliopsida</taxon>
        <taxon>eudicotyledons</taxon>
        <taxon>Gunneridae</taxon>
        <taxon>Pentapetalae</taxon>
        <taxon>rosids</taxon>
        <taxon>malvids</taxon>
        <taxon>Malvales</taxon>
        <taxon>Malvaceae</taxon>
        <taxon>Grewioideae</taxon>
        <taxon>Apeibeae</taxon>
        <taxon>Corchorus</taxon>
    </lineage>
</organism>
<feature type="compositionally biased region" description="Gly residues" evidence="1">
    <location>
        <begin position="71"/>
        <end position="84"/>
    </location>
</feature>
<feature type="region of interest" description="Disordered" evidence="1">
    <location>
        <begin position="1"/>
        <end position="30"/>
    </location>
</feature>
<sequence>MSSSEGKSQSHGNSSKSDAAGGVSTKKSNKRGLKKWFQSIILLCCEGCCGLPFELLPIDDDRRVEPAGSEGRQGQGRQGQGGAN</sequence>
<keyword evidence="3" id="KW-1185">Reference proteome</keyword>
<evidence type="ECO:0000313" key="3">
    <source>
        <dbReference type="Proteomes" id="UP000187203"/>
    </source>
</evidence>
<feature type="region of interest" description="Disordered" evidence="1">
    <location>
        <begin position="62"/>
        <end position="84"/>
    </location>
</feature>
<proteinExistence type="predicted"/>
<comment type="caution">
    <text evidence="2">The sequence shown here is derived from an EMBL/GenBank/DDBJ whole genome shotgun (WGS) entry which is preliminary data.</text>
</comment>
<name>A0A1R3I1Z8_9ROSI</name>
<protein>
    <submittedName>
        <fullName evidence="2">Uncharacterized protein</fullName>
    </submittedName>
</protein>
<evidence type="ECO:0000256" key="1">
    <source>
        <dbReference type="SAM" id="MobiDB-lite"/>
    </source>
</evidence>
<reference evidence="3" key="1">
    <citation type="submission" date="2013-09" db="EMBL/GenBank/DDBJ databases">
        <title>Corchorus olitorius genome sequencing.</title>
        <authorList>
            <person name="Alam M."/>
            <person name="Haque M.S."/>
            <person name="Islam M.S."/>
            <person name="Emdad E.M."/>
            <person name="Islam M.M."/>
            <person name="Ahmed B."/>
            <person name="Halim A."/>
            <person name="Hossen Q.M.M."/>
            <person name="Hossain M.Z."/>
            <person name="Ahmed R."/>
            <person name="Khan M.M."/>
            <person name="Islam R."/>
            <person name="Rashid M.M."/>
            <person name="Khan S.A."/>
            <person name="Rahman M.S."/>
            <person name="Alam M."/>
            <person name="Yahiya A.S."/>
            <person name="Khan M.S."/>
            <person name="Azam M.S."/>
            <person name="Haque T."/>
            <person name="Lashkar M.Z.H."/>
            <person name="Akhand A.I."/>
            <person name="Morshed G."/>
            <person name="Roy S."/>
            <person name="Uddin K.S."/>
            <person name="Rabeya T."/>
            <person name="Hossain A.S."/>
            <person name="Chowdhury A."/>
            <person name="Snigdha A.R."/>
            <person name="Mortoza M.S."/>
            <person name="Matin S.A."/>
            <person name="Hoque S.M.E."/>
            <person name="Islam M.K."/>
            <person name="Roy D.K."/>
            <person name="Haider R."/>
            <person name="Moosa M.M."/>
            <person name="Elias S.M."/>
            <person name="Hasan A.M."/>
            <person name="Jahan S."/>
            <person name="Shafiuddin M."/>
            <person name="Mahmood N."/>
            <person name="Shommy N.S."/>
        </authorList>
    </citation>
    <scope>NUCLEOTIDE SEQUENCE [LARGE SCALE GENOMIC DNA]</scope>
    <source>
        <strain evidence="3">cv. O-4</strain>
    </source>
</reference>
<gene>
    <name evidence="2" type="ORF">COLO4_25509</name>
</gene>
<evidence type="ECO:0000313" key="2">
    <source>
        <dbReference type="EMBL" id="OMO76614.1"/>
    </source>
</evidence>
<feature type="compositionally biased region" description="Polar residues" evidence="1">
    <location>
        <begin position="1"/>
        <end position="17"/>
    </location>
</feature>